<keyword evidence="1" id="KW-0805">Transcription regulation</keyword>
<dbReference type="CDD" id="cd00090">
    <property type="entry name" value="HTH_ARSR"/>
    <property type="match status" value="1"/>
</dbReference>
<dbReference type="PANTHER" id="PTHR33154">
    <property type="entry name" value="TRANSCRIPTIONAL REGULATOR, ARSR FAMILY"/>
    <property type="match status" value="1"/>
</dbReference>
<dbReference type="InterPro" id="IPR011991">
    <property type="entry name" value="ArsR-like_HTH"/>
</dbReference>
<dbReference type="EMBL" id="CP015518">
    <property type="protein sequence ID" value="APG25177.1"/>
    <property type="molecule type" value="Genomic_DNA"/>
</dbReference>
<evidence type="ECO:0000313" key="5">
    <source>
        <dbReference type="EMBL" id="APG25177.1"/>
    </source>
</evidence>
<gene>
    <name evidence="5" type="ORF">A7E75_09195</name>
</gene>
<keyword evidence="3" id="KW-0804">Transcription</keyword>
<evidence type="ECO:0000256" key="1">
    <source>
        <dbReference type="ARBA" id="ARBA00023015"/>
    </source>
</evidence>
<dbReference type="PANTHER" id="PTHR33154:SF18">
    <property type="entry name" value="ARSENICAL RESISTANCE OPERON REPRESSOR"/>
    <property type="match status" value="1"/>
</dbReference>
<dbReference type="OrthoDB" id="9800238at2"/>
<sequence>MKTTTTLFKALAHDTRLRILNLLLDGEVCVCHIMEILQLPQSTASRHLGILKNAGLVMDRRSGTWVHYSLAPQMPPPAMQILDLLGAHLPTLKTCQADRARLAEPEVRRKQCD</sequence>
<proteinExistence type="predicted"/>
<dbReference type="GO" id="GO:0003700">
    <property type="term" value="F:DNA-binding transcription factor activity"/>
    <property type="evidence" value="ECO:0007669"/>
    <property type="project" value="InterPro"/>
</dbReference>
<dbReference type="Gene3D" id="1.10.10.10">
    <property type="entry name" value="Winged helix-like DNA-binding domain superfamily/Winged helix DNA-binding domain"/>
    <property type="match status" value="1"/>
</dbReference>
<dbReference type="GO" id="GO:0003677">
    <property type="term" value="F:DNA binding"/>
    <property type="evidence" value="ECO:0007669"/>
    <property type="project" value="UniProtKB-KW"/>
</dbReference>
<dbReference type="AlphaFoldDB" id="A0A1L3GGV6"/>
<feature type="domain" description="HTH arsR-type" evidence="4">
    <location>
        <begin position="1"/>
        <end position="93"/>
    </location>
</feature>
<dbReference type="PROSITE" id="PS50987">
    <property type="entry name" value="HTH_ARSR_2"/>
    <property type="match status" value="1"/>
</dbReference>
<reference evidence="5 6" key="1">
    <citation type="journal article" date="2017" name="Genome Announc.">
        <title>Complete Genome Sequences of Two Acetylene-Fermenting Pelobacter acetylenicus Strains.</title>
        <authorList>
            <person name="Sutton J.M."/>
            <person name="Baesman S.M."/>
            <person name="Fierst J.L."/>
            <person name="Poret-Peterson A.T."/>
            <person name="Oremland R.S."/>
            <person name="Dunlap D.S."/>
            <person name="Akob D.M."/>
        </authorList>
    </citation>
    <scope>NUCLEOTIDE SEQUENCE [LARGE SCALE GENOMIC DNA]</scope>
    <source>
        <strain evidence="5 6">DSM 3247</strain>
    </source>
</reference>
<dbReference type="SMART" id="SM00418">
    <property type="entry name" value="HTH_ARSR"/>
    <property type="match status" value="1"/>
</dbReference>
<dbReference type="NCBIfam" id="NF033788">
    <property type="entry name" value="HTH_metalloreg"/>
    <property type="match status" value="1"/>
</dbReference>
<keyword evidence="2" id="KW-0238">DNA-binding</keyword>
<evidence type="ECO:0000259" key="4">
    <source>
        <dbReference type="PROSITE" id="PS50987"/>
    </source>
</evidence>
<name>A0A1L3GGV6_SYNAC</name>
<keyword evidence="6" id="KW-1185">Reference proteome</keyword>
<dbReference type="Proteomes" id="UP000182264">
    <property type="component" value="Chromosome"/>
</dbReference>
<dbReference type="InterPro" id="IPR036388">
    <property type="entry name" value="WH-like_DNA-bd_sf"/>
</dbReference>
<dbReference type="InterPro" id="IPR036390">
    <property type="entry name" value="WH_DNA-bd_sf"/>
</dbReference>
<organism evidence="5 6">
    <name type="scientific">Syntrophotalea acetylenica</name>
    <name type="common">Pelobacter acetylenicus</name>
    <dbReference type="NCBI Taxonomy" id="29542"/>
    <lineage>
        <taxon>Bacteria</taxon>
        <taxon>Pseudomonadati</taxon>
        <taxon>Thermodesulfobacteriota</taxon>
        <taxon>Desulfuromonadia</taxon>
        <taxon>Desulfuromonadales</taxon>
        <taxon>Syntrophotaleaceae</taxon>
        <taxon>Syntrophotalea</taxon>
    </lineage>
</organism>
<dbReference type="KEGG" id="pace:A6070_03170"/>
<dbReference type="InterPro" id="IPR001845">
    <property type="entry name" value="HTH_ArsR_DNA-bd_dom"/>
</dbReference>
<dbReference type="PRINTS" id="PR00778">
    <property type="entry name" value="HTHARSR"/>
</dbReference>
<evidence type="ECO:0000256" key="2">
    <source>
        <dbReference type="ARBA" id="ARBA00023125"/>
    </source>
</evidence>
<dbReference type="InterPro" id="IPR051081">
    <property type="entry name" value="HTH_MetalResp_TranReg"/>
</dbReference>
<evidence type="ECO:0000256" key="3">
    <source>
        <dbReference type="ARBA" id="ARBA00023163"/>
    </source>
</evidence>
<dbReference type="RefSeq" id="WP_072287026.1">
    <property type="nucleotide sequence ID" value="NZ_CP015455.1"/>
</dbReference>
<protein>
    <recommendedName>
        <fullName evidence="4">HTH arsR-type domain-containing protein</fullName>
    </recommendedName>
</protein>
<accession>A0A1L3GGV6</accession>
<dbReference type="Pfam" id="PF01022">
    <property type="entry name" value="HTH_5"/>
    <property type="match status" value="1"/>
</dbReference>
<dbReference type="SUPFAM" id="SSF46785">
    <property type="entry name" value="Winged helix' DNA-binding domain"/>
    <property type="match status" value="1"/>
</dbReference>
<evidence type="ECO:0000313" key="6">
    <source>
        <dbReference type="Proteomes" id="UP000182264"/>
    </source>
</evidence>